<dbReference type="GO" id="GO:0003735">
    <property type="term" value="F:structural constituent of ribosome"/>
    <property type="evidence" value="ECO:0007669"/>
    <property type="project" value="InterPro"/>
</dbReference>
<dbReference type="GO" id="GO:0009507">
    <property type="term" value="C:chloroplast"/>
    <property type="evidence" value="ECO:0007669"/>
    <property type="project" value="UniProtKB-SubCell"/>
</dbReference>
<dbReference type="SUPFAM" id="SSF50104">
    <property type="entry name" value="Translation proteins SH3-like domain"/>
    <property type="match status" value="1"/>
</dbReference>
<comment type="subcellular location">
    <subcellularLocation>
        <location evidence="1">Plastid</location>
        <location evidence="1">Chloroplast</location>
    </subcellularLocation>
</comment>
<dbReference type="InterPro" id="IPR014722">
    <property type="entry name" value="Rib_uL2_dom2"/>
</dbReference>
<dbReference type="GO" id="GO:0006412">
    <property type="term" value="P:translation"/>
    <property type="evidence" value="ECO:0007669"/>
    <property type="project" value="InterPro"/>
</dbReference>
<dbReference type="NCBIfam" id="TIGR01079">
    <property type="entry name" value="rplX_bact"/>
    <property type="match status" value="1"/>
</dbReference>
<dbReference type="Pfam" id="PF17136">
    <property type="entry name" value="ribosomal_L24"/>
    <property type="match status" value="1"/>
</dbReference>
<keyword evidence="6" id="KW-0687">Ribonucleoprotein</keyword>
<evidence type="ECO:0000256" key="4">
    <source>
        <dbReference type="ARBA" id="ARBA00022640"/>
    </source>
</evidence>
<dbReference type="AlphaFoldDB" id="A0A9N8HN44"/>
<accession>A0A9N8HN44</accession>
<evidence type="ECO:0000256" key="1">
    <source>
        <dbReference type="ARBA" id="ARBA00004229"/>
    </source>
</evidence>
<comment type="caution">
    <text evidence="8">The sequence shown here is derived from an EMBL/GenBank/DDBJ whole genome shotgun (WGS) entry which is preliminary data.</text>
</comment>
<dbReference type="InterPro" id="IPR003256">
    <property type="entry name" value="Ribosomal_uL24"/>
</dbReference>
<evidence type="ECO:0000313" key="8">
    <source>
        <dbReference type="EMBL" id="CAB9521243.1"/>
    </source>
</evidence>
<protein>
    <submittedName>
        <fullName evidence="8">Protein L24</fullName>
    </submittedName>
</protein>
<feature type="domain" description="Large ribosomal subunit protein uL24 C-terminal" evidence="7">
    <location>
        <begin position="71"/>
        <end position="136"/>
    </location>
</feature>
<keyword evidence="9" id="KW-1185">Reference proteome</keyword>
<reference evidence="8" key="1">
    <citation type="submission" date="2020-06" db="EMBL/GenBank/DDBJ databases">
        <authorList>
            <consortium name="Plant Systems Biology data submission"/>
        </authorList>
    </citation>
    <scope>NUCLEOTIDE SEQUENCE</scope>
    <source>
        <strain evidence="8">D6</strain>
    </source>
</reference>
<dbReference type="Gene3D" id="2.30.30.30">
    <property type="match status" value="1"/>
</dbReference>
<dbReference type="GO" id="GO:1990904">
    <property type="term" value="C:ribonucleoprotein complex"/>
    <property type="evidence" value="ECO:0007669"/>
    <property type="project" value="UniProtKB-KW"/>
</dbReference>
<dbReference type="InterPro" id="IPR008991">
    <property type="entry name" value="Translation_prot_SH3-like_sf"/>
</dbReference>
<evidence type="ECO:0000313" key="9">
    <source>
        <dbReference type="Proteomes" id="UP001153069"/>
    </source>
</evidence>
<dbReference type="InterPro" id="IPR041988">
    <property type="entry name" value="Ribosomal_uL24_KOW"/>
</dbReference>
<proteinExistence type="inferred from homology"/>
<evidence type="ECO:0000256" key="5">
    <source>
        <dbReference type="ARBA" id="ARBA00022980"/>
    </source>
</evidence>
<organism evidence="8 9">
    <name type="scientific">Seminavis robusta</name>
    <dbReference type="NCBI Taxonomy" id="568900"/>
    <lineage>
        <taxon>Eukaryota</taxon>
        <taxon>Sar</taxon>
        <taxon>Stramenopiles</taxon>
        <taxon>Ochrophyta</taxon>
        <taxon>Bacillariophyta</taxon>
        <taxon>Bacillariophyceae</taxon>
        <taxon>Bacillariophycidae</taxon>
        <taxon>Naviculales</taxon>
        <taxon>Naviculaceae</taxon>
        <taxon>Seminavis</taxon>
    </lineage>
</organism>
<gene>
    <name evidence="8" type="ORF">SEMRO_1177_G249450.1</name>
</gene>
<evidence type="ECO:0000256" key="2">
    <source>
        <dbReference type="ARBA" id="ARBA00010618"/>
    </source>
</evidence>
<evidence type="ECO:0000259" key="7">
    <source>
        <dbReference type="Pfam" id="PF17136"/>
    </source>
</evidence>
<keyword evidence="4" id="KW-0934">Plastid</keyword>
<evidence type="ECO:0000256" key="3">
    <source>
        <dbReference type="ARBA" id="ARBA00022528"/>
    </source>
</evidence>
<dbReference type="GO" id="GO:0003723">
    <property type="term" value="F:RNA binding"/>
    <property type="evidence" value="ECO:0007669"/>
    <property type="project" value="InterPro"/>
</dbReference>
<dbReference type="EMBL" id="CAICTM010001175">
    <property type="protein sequence ID" value="CAB9521243.1"/>
    <property type="molecule type" value="Genomic_DNA"/>
</dbReference>
<dbReference type="PANTHER" id="PTHR12903">
    <property type="entry name" value="MITOCHONDRIAL RIBOSOMAL PROTEIN L24"/>
    <property type="match status" value="1"/>
</dbReference>
<keyword evidence="3" id="KW-0150">Chloroplast</keyword>
<dbReference type="OrthoDB" id="359154at2759"/>
<keyword evidence="5" id="KW-0689">Ribosomal protein</keyword>
<dbReference type="InterPro" id="IPR057264">
    <property type="entry name" value="Ribosomal_uL24_C"/>
</dbReference>
<sequence>MATRNSIIAAVQRSMVRRKPSPQLREAAKKTKWDIVKGDKVQVIGKHPERGKQGVVKVVLRYKDRVIVEGVNLGPKHVKGNPAVGLKSRVEQVERSIHYSKVNLVDPASGKPTRVYKKFLEDGTKVRVAKKSGAIIPKPDPPAKIPPPAFVSDKDTVDEDVWEITYDKYNM</sequence>
<comment type="similarity">
    <text evidence="2">Belongs to the universal ribosomal protein uL24 family.</text>
</comment>
<dbReference type="CDD" id="cd06089">
    <property type="entry name" value="KOW_RPL26"/>
    <property type="match status" value="1"/>
</dbReference>
<dbReference type="GO" id="GO:0005840">
    <property type="term" value="C:ribosome"/>
    <property type="evidence" value="ECO:0007669"/>
    <property type="project" value="UniProtKB-KW"/>
</dbReference>
<name>A0A9N8HN44_9STRA</name>
<evidence type="ECO:0000256" key="6">
    <source>
        <dbReference type="ARBA" id="ARBA00023274"/>
    </source>
</evidence>
<dbReference type="Proteomes" id="UP001153069">
    <property type="component" value="Unassembled WGS sequence"/>
</dbReference>
<dbReference type="HAMAP" id="MF_01326_B">
    <property type="entry name" value="Ribosomal_uL24_B"/>
    <property type="match status" value="1"/>
</dbReference>